<dbReference type="Pfam" id="PF02194">
    <property type="entry name" value="PXA"/>
    <property type="match status" value="1"/>
</dbReference>
<dbReference type="Pfam" id="PF08628">
    <property type="entry name" value="Nexin_C"/>
    <property type="match status" value="1"/>
</dbReference>
<feature type="region of interest" description="Disordered" evidence="3">
    <location>
        <begin position="692"/>
        <end position="740"/>
    </location>
</feature>
<dbReference type="Gene3D" id="1.10.167.10">
    <property type="entry name" value="Regulator of G-protein Signalling 4, domain 2"/>
    <property type="match status" value="1"/>
</dbReference>
<dbReference type="Gene3D" id="3.30.1520.10">
    <property type="entry name" value="Phox-like domain"/>
    <property type="match status" value="1"/>
</dbReference>
<dbReference type="PROSITE" id="PS51207">
    <property type="entry name" value="PXA"/>
    <property type="match status" value="1"/>
</dbReference>
<dbReference type="SMART" id="SM00315">
    <property type="entry name" value="RGS"/>
    <property type="match status" value="1"/>
</dbReference>
<dbReference type="SMART" id="SM00312">
    <property type="entry name" value="PX"/>
    <property type="match status" value="1"/>
</dbReference>
<dbReference type="InterPro" id="IPR001683">
    <property type="entry name" value="PX_dom"/>
</dbReference>
<dbReference type="InterPro" id="IPR016137">
    <property type="entry name" value="RGS"/>
</dbReference>
<evidence type="ECO:0000256" key="2">
    <source>
        <dbReference type="SAM" id="Coils"/>
    </source>
</evidence>
<dbReference type="InterPro" id="IPR036871">
    <property type="entry name" value="PX_dom_sf"/>
</dbReference>
<keyword evidence="4" id="KW-0812">Transmembrane</keyword>
<feature type="domain" description="RGS" evidence="5">
    <location>
        <begin position="418"/>
        <end position="557"/>
    </location>
</feature>
<dbReference type="Pfam" id="PF00615">
    <property type="entry name" value="RGS"/>
    <property type="match status" value="1"/>
</dbReference>
<comment type="similarity">
    <text evidence="1">Belongs to the sorting nexin family.</text>
</comment>
<dbReference type="InParanoid" id="A0A165JLE7"/>
<dbReference type="GeneID" id="28895260"/>
<dbReference type="SMART" id="SM00313">
    <property type="entry name" value="PXA"/>
    <property type="match status" value="1"/>
</dbReference>
<evidence type="ECO:0000313" key="9">
    <source>
        <dbReference type="Proteomes" id="UP000076632"/>
    </source>
</evidence>
<dbReference type="AlphaFoldDB" id="A0A165JLE7"/>
<reference evidence="8 9" key="1">
    <citation type="journal article" date="2016" name="Fungal Biol.">
        <title>The genome of Xylona heveae provides a window into fungal endophytism.</title>
        <authorList>
            <person name="Gazis R."/>
            <person name="Kuo A."/>
            <person name="Riley R."/>
            <person name="LaButti K."/>
            <person name="Lipzen A."/>
            <person name="Lin J."/>
            <person name="Amirebrahimi M."/>
            <person name="Hesse C.N."/>
            <person name="Spatafora J.W."/>
            <person name="Henrissat B."/>
            <person name="Hainaut M."/>
            <person name="Grigoriev I.V."/>
            <person name="Hibbett D.S."/>
        </authorList>
    </citation>
    <scope>NUCLEOTIDE SEQUENCE [LARGE SCALE GENOMIC DNA]</scope>
    <source>
        <strain evidence="8 9">TC161</strain>
    </source>
</reference>
<accession>A0A165JLE7</accession>
<evidence type="ECO:0000256" key="3">
    <source>
        <dbReference type="SAM" id="MobiDB-lite"/>
    </source>
</evidence>
<dbReference type="PROSITE" id="PS50195">
    <property type="entry name" value="PX"/>
    <property type="match status" value="1"/>
</dbReference>
<dbReference type="Pfam" id="PF00787">
    <property type="entry name" value="PX"/>
    <property type="match status" value="1"/>
</dbReference>
<feature type="region of interest" description="Disordered" evidence="3">
    <location>
        <begin position="460"/>
        <end position="479"/>
    </location>
</feature>
<feature type="domain" description="PX" evidence="6">
    <location>
        <begin position="868"/>
        <end position="986"/>
    </location>
</feature>
<gene>
    <name evidence="8" type="ORF">L228DRAFT_216608</name>
</gene>
<feature type="transmembrane region" description="Helical" evidence="4">
    <location>
        <begin position="253"/>
        <end position="273"/>
    </location>
</feature>
<dbReference type="SUPFAM" id="SSF48097">
    <property type="entry name" value="Regulator of G-protein signaling, RGS"/>
    <property type="match status" value="1"/>
</dbReference>
<feature type="transmembrane region" description="Helical" evidence="4">
    <location>
        <begin position="9"/>
        <end position="27"/>
    </location>
</feature>
<evidence type="ECO:0000259" key="6">
    <source>
        <dbReference type="PROSITE" id="PS50195"/>
    </source>
</evidence>
<feature type="compositionally biased region" description="Basic and acidic residues" evidence="3">
    <location>
        <begin position="651"/>
        <end position="665"/>
    </location>
</feature>
<dbReference type="STRING" id="1328760.A0A165JLE7"/>
<proteinExistence type="inferred from homology"/>
<dbReference type="OMA" id="AMYVVEV"/>
<dbReference type="RefSeq" id="XP_018191940.1">
    <property type="nucleotide sequence ID" value="XM_018330123.1"/>
</dbReference>
<name>A0A165JLE7_XYLHT</name>
<protein>
    <recommendedName>
        <fullName evidence="10">Intermediate filament protein</fullName>
    </recommendedName>
</protein>
<dbReference type="SUPFAM" id="SSF64268">
    <property type="entry name" value="PX domain"/>
    <property type="match status" value="1"/>
</dbReference>
<dbReference type="InterPro" id="IPR036305">
    <property type="entry name" value="RGS_sf"/>
</dbReference>
<feature type="region of interest" description="Disordered" evidence="3">
    <location>
        <begin position="564"/>
        <end position="585"/>
    </location>
</feature>
<evidence type="ECO:0000259" key="7">
    <source>
        <dbReference type="PROSITE" id="PS51207"/>
    </source>
</evidence>
<dbReference type="GO" id="GO:0035091">
    <property type="term" value="F:phosphatidylinositol binding"/>
    <property type="evidence" value="ECO:0007669"/>
    <property type="project" value="InterPro"/>
</dbReference>
<dbReference type="PROSITE" id="PS50132">
    <property type="entry name" value="RGS"/>
    <property type="match status" value="1"/>
</dbReference>
<dbReference type="OrthoDB" id="120967at2759"/>
<organism evidence="8 9">
    <name type="scientific">Xylona heveae (strain CBS 132557 / TC161)</name>
    <dbReference type="NCBI Taxonomy" id="1328760"/>
    <lineage>
        <taxon>Eukaryota</taxon>
        <taxon>Fungi</taxon>
        <taxon>Dikarya</taxon>
        <taxon>Ascomycota</taxon>
        <taxon>Pezizomycotina</taxon>
        <taxon>Xylonomycetes</taxon>
        <taxon>Xylonales</taxon>
        <taxon>Xylonaceae</taxon>
        <taxon>Xylona</taxon>
    </lineage>
</organism>
<feature type="domain" description="PXA" evidence="7">
    <location>
        <begin position="102"/>
        <end position="291"/>
    </location>
</feature>
<dbReference type="EMBL" id="KV407454">
    <property type="protein sequence ID" value="KZF26385.1"/>
    <property type="molecule type" value="Genomic_DNA"/>
</dbReference>
<dbReference type="InterPro" id="IPR044926">
    <property type="entry name" value="RGS_subdomain_2"/>
</dbReference>
<dbReference type="FunCoup" id="A0A165JLE7">
    <property type="interactions" value="35"/>
</dbReference>
<evidence type="ECO:0000313" key="8">
    <source>
        <dbReference type="EMBL" id="KZF26385.1"/>
    </source>
</evidence>
<feature type="compositionally biased region" description="Basic and acidic residues" evidence="3">
    <location>
        <begin position="624"/>
        <end position="634"/>
    </location>
</feature>
<evidence type="ECO:0000256" key="1">
    <source>
        <dbReference type="ARBA" id="ARBA00010883"/>
    </source>
</evidence>
<dbReference type="PANTHER" id="PTHR22775">
    <property type="entry name" value="SORTING NEXIN"/>
    <property type="match status" value="1"/>
</dbReference>
<evidence type="ECO:0008006" key="10">
    <source>
        <dbReference type="Google" id="ProtNLM"/>
    </source>
</evidence>
<dbReference type="InterPro" id="IPR013937">
    <property type="entry name" value="Sorting_nexin_C"/>
</dbReference>
<sequence>MILSRRDGIIAGVVTFIAWGYTVHWAPTLRWTPHAFVAGFALAIGGFIAIILLTSRGISYPRKISRYRTTHVAFVTSKLWAAEVAALKLRSAYKRKPLYPSSFVISDGIDSLLDLVLRDFVTSWYGSISKDPSFINEVDRATCAALVNIRDRLFSIDLVEVAISRFVPIITAHFKDFCEAERTVRGKYLNRNVTESEELDLAIAARYRNGNLHPAATLLFSNTQLAQQQHLRKVVETILPQVMPEEMIRSRSVFVLIREIVACALLLPIMQMLSEPDTWNQMMEAYGRTMLQDRKTVRRLRAALDEHASPTPKSKMATAFPRLAPRDNERKFEKFIRAIRQCHNLSDARRFRSEISRQLKRESLVEGQDLVYIRRLETGKRLLDQKVTQLSAGTGSAGPAARPGLRKTLTTSRLESASLVEVLRDAAGCSYFMEYMDRQRLMSLVQFWVVVDGLRNPLEDDLLESSDTSNNPQSWSDTDRSDLALINEGYLSRPELKVPDYTREVVRKFLAAGRRATLSQYQDARGAVLRAQTAVLEDMERRHFPNFRKSDLYYKYLTSDESSTPLAISTPARLPSPPPRTSTRMSGAKYSALANVPPRMNSKGSELQRQALSSTDLTAIARLSEELAPPRRSLESTASSPLFDDDYDNDPLARSRSSFEREAGTKDSGAGANEKVVEAMEAALNDIMEQRPSLEDSRGSLFDPPPANAPLFQDNDSLDSVTVAPTGPRKDKNRPNISSLGLVSEPSRFGVFSEDDLFPEEGNFLSDEYEEPEESDNEKSLEEEIQQAAPGDLGLTEAITALSSDIEKLTSQDSIIDSLLRKAELTNNNAELRILRKSRASLEREIQRKTLQRQQYIVQESDNSLYGRSGVEIKSVVVGTDDEGKEYALYVIEVHRDAGEKMPAATWAIARRYSEFHSLHQRLRAKYPSVRQLDFPRRRVVMKLQRDFLHKRRLSLQHYLRELLQLPDVCSSRDLRAFLSQQAIIPTDGEGQEAQKGDIVTRIYNSVADGMEDFLGNIPVLDQLSLAGQNLVSAATTQLSQTSSAVSGDPVAAEEAEKEMNAFENREIVPFVKPICDIFLEIFELNKGNNWLRGRAVVVVLHQLLGGTIEKKVRENVQTLLQEEAILRYINLVKDTMWPGGEMRKGNQARSSAEKTRSKLGASLMLASLVPDLAGNVVGRTNAQAASRKIFATLNNHRLNTHLAFTLFDEIVKIIFGDMMSLR</sequence>
<dbReference type="InterPro" id="IPR003114">
    <property type="entry name" value="Phox_assoc"/>
</dbReference>
<feature type="transmembrane region" description="Helical" evidence="4">
    <location>
        <begin position="33"/>
        <end position="53"/>
    </location>
</feature>
<dbReference type="PANTHER" id="PTHR22775:SF3">
    <property type="entry name" value="SORTING NEXIN-13"/>
    <property type="match status" value="1"/>
</dbReference>
<feature type="compositionally biased region" description="Polar residues" evidence="3">
    <location>
        <begin position="465"/>
        <end position="476"/>
    </location>
</feature>
<keyword evidence="2" id="KW-0175">Coiled coil</keyword>
<evidence type="ECO:0000259" key="5">
    <source>
        <dbReference type="PROSITE" id="PS50132"/>
    </source>
</evidence>
<dbReference type="CDD" id="cd06876">
    <property type="entry name" value="PX_MDM1p"/>
    <property type="match status" value="1"/>
</dbReference>
<keyword evidence="9" id="KW-1185">Reference proteome</keyword>
<keyword evidence="4" id="KW-0472">Membrane</keyword>
<keyword evidence="4" id="KW-1133">Transmembrane helix</keyword>
<evidence type="ECO:0000256" key="4">
    <source>
        <dbReference type="SAM" id="Phobius"/>
    </source>
</evidence>
<dbReference type="Proteomes" id="UP000076632">
    <property type="component" value="Unassembled WGS sequence"/>
</dbReference>
<feature type="coiled-coil region" evidence="2">
    <location>
        <begin position="825"/>
        <end position="859"/>
    </location>
</feature>
<feature type="region of interest" description="Disordered" evidence="3">
    <location>
        <begin position="624"/>
        <end position="674"/>
    </location>
</feature>